<proteinExistence type="inferred from homology"/>
<evidence type="ECO:0000256" key="4">
    <source>
        <dbReference type="SAM" id="SignalP"/>
    </source>
</evidence>
<feature type="chain" id="PRO_5009519520" description="Mannosyl phosphorylinositol ceramide synthase SUR1" evidence="4">
    <location>
        <begin position="17"/>
        <end position="313"/>
    </location>
</feature>
<comment type="similarity">
    <text evidence="1">Belongs to the glycosyltransferase 32 family.</text>
</comment>
<dbReference type="InterPro" id="IPR007577">
    <property type="entry name" value="GlycoTrfase_DXD_sugar-bd_CS"/>
</dbReference>
<dbReference type="AlphaFoldDB" id="A0A1F5LEX6"/>
<sequence length="313" mass="36000">MVVGLLLHTFAPLIILLRRNEELFGSRVALPTSYRSGSRHQMTSSGQIPRILHQTAATETIPNKWMESQKSCKEAYSDFEYKLWTDESARNFISIEYPWFVDTWDAYAFPIQRADALRYFVLYHYGGVYLDMDTWCNQSFPLYEIERNTSTHYALFKSTVPTGVTNDFMITSARHPLYAKAIAKLPIYHAITRLWARWQPYSAIMISAGPMFLTLVIKEYLLEQPSLPSALVGVINATELAPYITDMESGSWHRTDAQVLMWIGKRRWTWFLMGATGLAAGLSLFHRLLTIVFDRVLRKVDFDSSNPKVAKES</sequence>
<evidence type="ECO:0000313" key="6">
    <source>
        <dbReference type="Proteomes" id="UP000177622"/>
    </source>
</evidence>
<dbReference type="PANTHER" id="PTHR32385:SF15">
    <property type="entry name" value="INOSITOL PHOSPHOCERAMIDE MANNOSYLTRANSFERASE 1"/>
    <property type="match status" value="1"/>
</dbReference>
<evidence type="ECO:0000256" key="1">
    <source>
        <dbReference type="ARBA" id="ARBA00009003"/>
    </source>
</evidence>
<dbReference type="InterPro" id="IPR029044">
    <property type="entry name" value="Nucleotide-diphossugar_trans"/>
</dbReference>
<dbReference type="GO" id="GO:0000030">
    <property type="term" value="F:mannosyltransferase activity"/>
    <property type="evidence" value="ECO:0007669"/>
    <property type="project" value="TreeGrafter"/>
</dbReference>
<dbReference type="PANTHER" id="PTHR32385">
    <property type="entry name" value="MANNOSYL PHOSPHORYLINOSITOL CERAMIDE SYNTHASE"/>
    <property type="match status" value="1"/>
</dbReference>
<evidence type="ECO:0000256" key="2">
    <source>
        <dbReference type="ARBA" id="ARBA00022679"/>
    </source>
</evidence>
<evidence type="ECO:0000313" key="5">
    <source>
        <dbReference type="EMBL" id="OGE51768.1"/>
    </source>
</evidence>
<dbReference type="GO" id="GO:0016020">
    <property type="term" value="C:membrane"/>
    <property type="evidence" value="ECO:0007669"/>
    <property type="project" value="GOC"/>
</dbReference>
<accession>A0A1F5LEX6</accession>
<organism evidence="5 6">
    <name type="scientific">Penicillium arizonense</name>
    <dbReference type="NCBI Taxonomy" id="1835702"/>
    <lineage>
        <taxon>Eukaryota</taxon>
        <taxon>Fungi</taxon>
        <taxon>Dikarya</taxon>
        <taxon>Ascomycota</taxon>
        <taxon>Pezizomycotina</taxon>
        <taxon>Eurotiomycetes</taxon>
        <taxon>Eurotiomycetidae</taxon>
        <taxon>Eurotiales</taxon>
        <taxon>Aspergillaceae</taxon>
        <taxon>Penicillium</taxon>
    </lineage>
</organism>
<keyword evidence="2" id="KW-0808">Transferase</keyword>
<dbReference type="GO" id="GO:0051999">
    <property type="term" value="P:mannosyl-inositol phosphorylceramide biosynthetic process"/>
    <property type="evidence" value="ECO:0007669"/>
    <property type="project" value="TreeGrafter"/>
</dbReference>
<keyword evidence="3" id="KW-0472">Membrane</keyword>
<dbReference type="Proteomes" id="UP000177622">
    <property type="component" value="Unassembled WGS sequence"/>
</dbReference>
<dbReference type="OrthoDB" id="3647at2759"/>
<keyword evidence="4" id="KW-0732">Signal</keyword>
<gene>
    <name evidence="5" type="ORF">PENARI_c012G01573</name>
</gene>
<dbReference type="EMBL" id="LXJU01000012">
    <property type="protein sequence ID" value="OGE51768.1"/>
    <property type="molecule type" value="Genomic_DNA"/>
</dbReference>
<evidence type="ECO:0008006" key="7">
    <source>
        <dbReference type="Google" id="ProtNLM"/>
    </source>
</evidence>
<feature type="signal peptide" evidence="4">
    <location>
        <begin position="1"/>
        <end position="16"/>
    </location>
</feature>
<dbReference type="GeneID" id="34577546"/>
<keyword evidence="6" id="KW-1185">Reference proteome</keyword>
<keyword evidence="3" id="KW-1133">Transmembrane helix</keyword>
<reference evidence="5 6" key="1">
    <citation type="journal article" date="2016" name="Sci. Rep.">
        <title>Penicillium arizonense, a new, genome sequenced fungal species, reveals a high chemical diversity in secreted metabolites.</title>
        <authorList>
            <person name="Grijseels S."/>
            <person name="Nielsen J.C."/>
            <person name="Randelovic M."/>
            <person name="Nielsen J."/>
            <person name="Nielsen K.F."/>
            <person name="Workman M."/>
            <person name="Frisvad J.C."/>
        </authorList>
    </citation>
    <scope>NUCLEOTIDE SEQUENCE [LARGE SCALE GENOMIC DNA]</scope>
    <source>
        <strain evidence="5 6">CBS 141311</strain>
    </source>
</reference>
<dbReference type="Pfam" id="PF04488">
    <property type="entry name" value="Gly_transf_sug"/>
    <property type="match status" value="1"/>
</dbReference>
<dbReference type="SUPFAM" id="SSF53448">
    <property type="entry name" value="Nucleotide-diphospho-sugar transferases"/>
    <property type="match status" value="1"/>
</dbReference>
<dbReference type="STRING" id="1835702.A0A1F5LEX6"/>
<keyword evidence="3" id="KW-0812">Transmembrane</keyword>
<comment type="caution">
    <text evidence="5">The sequence shown here is derived from an EMBL/GenBank/DDBJ whole genome shotgun (WGS) entry which is preliminary data.</text>
</comment>
<evidence type="ECO:0000256" key="3">
    <source>
        <dbReference type="SAM" id="Phobius"/>
    </source>
</evidence>
<protein>
    <recommendedName>
        <fullName evidence="7">Mannosyl phosphorylinositol ceramide synthase SUR1</fullName>
    </recommendedName>
</protein>
<feature type="transmembrane region" description="Helical" evidence="3">
    <location>
        <begin position="268"/>
        <end position="289"/>
    </location>
</feature>
<name>A0A1F5LEX6_PENAI</name>
<dbReference type="InterPro" id="IPR051706">
    <property type="entry name" value="Glycosyltransferase_domain"/>
</dbReference>
<dbReference type="Gene3D" id="3.90.550.20">
    <property type="match status" value="1"/>
</dbReference>
<dbReference type="RefSeq" id="XP_022487212.1">
    <property type="nucleotide sequence ID" value="XM_022632812.1"/>
</dbReference>